<dbReference type="Pfam" id="PF13098">
    <property type="entry name" value="Thioredoxin_2"/>
    <property type="match status" value="1"/>
</dbReference>
<gene>
    <name evidence="10" type="ORF">ParKJ_22285</name>
</gene>
<dbReference type="Gene3D" id="3.10.450.70">
    <property type="entry name" value="Disulphide bond isomerase, DsbC/G, N-terminal"/>
    <property type="match status" value="1"/>
</dbReference>
<keyword evidence="6 7" id="KW-0676">Redox-active center</keyword>
<evidence type="ECO:0000313" key="11">
    <source>
        <dbReference type="Proteomes" id="UP001246473"/>
    </source>
</evidence>
<dbReference type="GO" id="GO:0042597">
    <property type="term" value="C:periplasmic space"/>
    <property type="evidence" value="ECO:0007669"/>
    <property type="project" value="UniProtKB-SubCell"/>
</dbReference>
<comment type="caution">
    <text evidence="10">The sequence shown here is derived from an EMBL/GenBank/DDBJ whole genome shotgun (WGS) entry which is preliminary data.</text>
</comment>
<protein>
    <recommendedName>
        <fullName evidence="7">Thiol:disulfide interchange protein</fullName>
    </recommendedName>
</protein>
<keyword evidence="4 7" id="KW-0574">Periplasm</keyword>
<keyword evidence="5" id="KW-1015">Disulfide bond</keyword>
<comment type="similarity">
    <text evidence="2 7">Belongs to the thioredoxin family. DsbC subfamily.</text>
</comment>
<dbReference type="AlphaFoldDB" id="A0AAP5QDB7"/>
<dbReference type="InterPro" id="IPR012336">
    <property type="entry name" value="Thioredoxin-like_fold"/>
</dbReference>
<evidence type="ECO:0000256" key="6">
    <source>
        <dbReference type="ARBA" id="ARBA00023284"/>
    </source>
</evidence>
<dbReference type="Proteomes" id="UP001246473">
    <property type="component" value="Unassembled WGS sequence"/>
</dbReference>
<dbReference type="InterPro" id="IPR036249">
    <property type="entry name" value="Thioredoxin-like_sf"/>
</dbReference>
<dbReference type="CDD" id="cd03020">
    <property type="entry name" value="DsbA_DsbC_DsbG"/>
    <property type="match status" value="1"/>
</dbReference>
<evidence type="ECO:0000256" key="3">
    <source>
        <dbReference type="ARBA" id="ARBA00022729"/>
    </source>
</evidence>
<evidence type="ECO:0000256" key="1">
    <source>
        <dbReference type="ARBA" id="ARBA00004418"/>
    </source>
</evidence>
<dbReference type="Gene3D" id="3.40.30.10">
    <property type="entry name" value="Glutaredoxin"/>
    <property type="match status" value="1"/>
</dbReference>
<organism evidence="10 11">
    <name type="scientific">Paraburkholderia fungorum</name>
    <dbReference type="NCBI Taxonomy" id="134537"/>
    <lineage>
        <taxon>Bacteria</taxon>
        <taxon>Pseudomonadati</taxon>
        <taxon>Pseudomonadota</taxon>
        <taxon>Betaproteobacteria</taxon>
        <taxon>Burkholderiales</taxon>
        <taxon>Burkholderiaceae</taxon>
        <taxon>Paraburkholderia</taxon>
    </lineage>
</organism>
<dbReference type="EMBL" id="JANSLM010000008">
    <property type="protein sequence ID" value="MDT8840157.1"/>
    <property type="molecule type" value="Genomic_DNA"/>
</dbReference>
<sequence>MTTTLIRMATTAALTALATGAGADESAVRAMLARTFPQSPVESIARTPVAGLFETEIDGQMFYVSEDGRYILGGPLIDARNQVNLTEERLAEINAIPWDSLPLNLAIKRIRGAGTRRIAIFEDPDCPYCKKLEQTLNGIDDVTVYVLLYPIDELHPHAVDKSRAVWCAKDRAKAWEDIMRTGVSPPNTSSCDDPIATIASFAKQHRIVGTPTMVLSDGRRLVGAVPRAELEKQLLRAAKR</sequence>
<dbReference type="InterPro" id="IPR033954">
    <property type="entry name" value="DiS-bond_Isoase_DsbC/G"/>
</dbReference>
<evidence type="ECO:0000259" key="9">
    <source>
        <dbReference type="Pfam" id="PF13098"/>
    </source>
</evidence>
<dbReference type="Pfam" id="PF10411">
    <property type="entry name" value="DsbC_N"/>
    <property type="match status" value="1"/>
</dbReference>
<feature type="chain" id="PRO_5042661223" description="Thiol:disulfide interchange protein" evidence="7">
    <location>
        <begin position="24"/>
        <end position="240"/>
    </location>
</feature>
<reference evidence="10" key="1">
    <citation type="submission" date="2022-08" db="EMBL/GenBank/DDBJ databases">
        <authorList>
            <person name="Kim S.-J."/>
        </authorList>
    </citation>
    <scope>NUCLEOTIDE SEQUENCE</scope>
    <source>
        <strain evidence="10">KJ</strain>
    </source>
</reference>
<dbReference type="SUPFAM" id="SSF54423">
    <property type="entry name" value="DsbC/DsbG N-terminal domain-like"/>
    <property type="match status" value="1"/>
</dbReference>
<comment type="function">
    <text evidence="7">Required for disulfide bond formation in some periplasmic proteins. Acts by transferring its disulfide bond to other proteins and is reduced in the process.</text>
</comment>
<feature type="domain" description="Disulphide bond isomerase DsbC/G N-terminal" evidence="8">
    <location>
        <begin position="21"/>
        <end position="87"/>
    </location>
</feature>
<dbReference type="InterPro" id="IPR051470">
    <property type="entry name" value="Thiol:disulfide_interchange"/>
</dbReference>
<evidence type="ECO:0000256" key="4">
    <source>
        <dbReference type="ARBA" id="ARBA00022764"/>
    </source>
</evidence>
<feature type="signal peptide" evidence="7">
    <location>
        <begin position="1"/>
        <end position="23"/>
    </location>
</feature>
<proteinExistence type="inferred from homology"/>
<dbReference type="RefSeq" id="WP_315697036.1">
    <property type="nucleotide sequence ID" value="NZ_JANSLM010000008.1"/>
</dbReference>
<dbReference type="SUPFAM" id="SSF52833">
    <property type="entry name" value="Thioredoxin-like"/>
    <property type="match status" value="1"/>
</dbReference>
<evidence type="ECO:0000259" key="8">
    <source>
        <dbReference type="Pfam" id="PF10411"/>
    </source>
</evidence>
<name>A0AAP5QDB7_9BURK</name>
<comment type="subcellular location">
    <subcellularLocation>
        <location evidence="1 7">Periplasm</location>
    </subcellularLocation>
</comment>
<dbReference type="InterPro" id="IPR018950">
    <property type="entry name" value="DiS-bond_isomerase_DsbC/G_N"/>
</dbReference>
<dbReference type="PANTHER" id="PTHR35272:SF3">
    <property type="entry name" value="THIOL:DISULFIDE INTERCHANGE PROTEIN DSBC"/>
    <property type="match status" value="1"/>
</dbReference>
<keyword evidence="3 7" id="KW-0732">Signal</keyword>
<evidence type="ECO:0000256" key="7">
    <source>
        <dbReference type="RuleBase" id="RU364038"/>
    </source>
</evidence>
<feature type="domain" description="Thioredoxin-like fold" evidence="9">
    <location>
        <begin position="111"/>
        <end position="234"/>
    </location>
</feature>
<evidence type="ECO:0000256" key="2">
    <source>
        <dbReference type="ARBA" id="ARBA00009813"/>
    </source>
</evidence>
<dbReference type="InterPro" id="IPR009094">
    <property type="entry name" value="DiS-bond_isomerase_DsbC/G_N_sf"/>
</dbReference>
<evidence type="ECO:0000256" key="5">
    <source>
        <dbReference type="ARBA" id="ARBA00023157"/>
    </source>
</evidence>
<dbReference type="PANTHER" id="PTHR35272">
    <property type="entry name" value="THIOL:DISULFIDE INTERCHANGE PROTEIN DSBC-RELATED"/>
    <property type="match status" value="1"/>
</dbReference>
<accession>A0AAP5QDB7</accession>
<evidence type="ECO:0000313" key="10">
    <source>
        <dbReference type="EMBL" id="MDT8840157.1"/>
    </source>
</evidence>